<dbReference type="KEGG" id="glj:GKIL_1709"/>
<feature type="transmembrane region" description="Helical" evidence="1">
    <location>
        <begin position="29"/>
        <end position="49"/>
    </location>
</feature>
<feature type="transmembrane region" description="Helical" evidence="1">
    <location>
        <begin position="61"/>
        <end position="78"/>
    </location>
</feature>
<proteinExistence type="predicted"/>
<reference evidence="2 3" key="1">
    <citation type="journal article" date="2013" name="PLoS ONE">
        <title>Cultivation and Complete Genome Sequencing of Gloeobacter kilaueensis sp. nov., from a Lava Cave in Kilauea Caldera, Hawai'i.</title>
        <authorList>
            <person name="Saw J.H."/>
            <person name="Schatz M."/>
            <person name="Brown M.V."/>
            <person name="Kunkel D.D."/>
            <person name="Foster J.S."/>
            <person name="Shick H."/>
            <person name="Christensen S."/>
            <person name="Hou S."/>
            <person name="Wan X."/>
            <person name="Donachie S.P."/>
        </authorList>
    </citation>
    <scope>NUCLEOTIDE SEQUENCE [LARGE SCALE GENOMIC DNA]</scope>
    <source>
        <strain evidence="3">JS</strain>
    </source>
</reference>
<dbReference type="RefSeq" id="WP_023173074.1">
    <property type="nucleotide sequence ID" value="NC_022600.1"/>
</dbReference>
<sequence length="161" mass="18167">MHSWIPILIVYAPLALIAGMVFRSKRPWLLRWTTAAGLVCLWGFILLALTVSRSLPPISEVLVKSAAFGLPLALIWFTHSLSWTGRFERRAQWGATAIWIALWYLLLDPTGLSLITWIVVWPVVGFAIWKAYDLQGPARFSSRIIGAIKSILKIGQRQSLR</sequence>
<dbReference type="HOGENOM" id="CLU_1641354_0_0_3"/>
<evidence type="ECO:0000256" key="1">
    <source>
        <dbReference type="SAM" id="Phobius"/>
    </source>
</evidence>
<dbReference type="EMBL" id="CP003587">
    <property type="protein sequence ID" value="AGY57955.1"/>
    <property type="molecule type" value="Genomic_DNA"/>
</dbReference>
<keyword evidence="1" id="KW-1133">Transmembrane helix</keyword>
<dbReference type="AlphaFoldDB" id="U5QJW9"/>
<name>U5QJW9_GLOK1</name>
<gene>
    <name evidence="2" type="ORF">GKIL_1709</name>
</gene>
<organism evidence="2 3">
    <name type="scientific">Gloeobacter kilaueensis (strain ATCC BAA-2537 / CCAP 1431/1 / ULC 316 / JS1)</name>
    <dbReference type="NCBI Taxonomy" id="1183438"/>
    <lineage>
        <taxon>Bacteria</taxon>
        <taxon>Bacillati</taxon>
        <taxon>Cyanobacteriota</taxon>
        <taxon>Cyanophyceae</taxon>
        <taxon>Gloeobacterales</taxon>
        <taxon>Gloeobacteraceae</taxon>
        <taxon>Gloeobacter</taxon>
    </lineage>
</organism>
<evidence type="ECO:0000313" key="2">
    <source>
        <dbReference type="EMBL" id="AGY57955.1"/>
    </source>
</evidence>
<dbReference type="STRING" id="1183438.GKIL_1709"/>
<keyword evidence="1" id="KW-0812">Transmembrane</keyword>
<accession>U5QJW9</accession>
<evidence type="ECO:0000313" key="3">
    <source>
        <dbReference type="Proteomes" id="UP000017396"/>
    </source>
</evidence>
<feature type="transmembrane region" description="Helical" evidence="1">
    <location>
        <begin position="6"/>
        <end position="22"/>
    </location>
</feature>
<dbReference type="Proteomes" id="UP000017396">
    <property type="component" value="Chromosome"/>
</dbReference>
<keyword evidence="3" id="KW-1185">Reference proteome</keyword>
<protein>
    <submittedName>
        <fullName evidence="2">Uncharacterized protein</fullName>
    </submittedName>
</protein>
<keyword evidence="1" id="KW-0472">Membrane</keyword>